<organism evidence="1">
    <name type="scientific">viral metagenome</name>
    <dbReference type="NCBI Taxonomy" id="1070528"/>
    <lineage>
        <taxon>unclassified sequences</taxon>
        <taxon>metagenomes</taxon>
        <taxon>organismal metagenomes</taxon>
    </lineage>
</organism>
<sequence length="69" mass="8732">MNGFEKTYHYYTMRERKERILYNRVMDELNLFHELPQLLAHEYNPPLENKLHHLLNEFYQILSFYEIHF</sequence>
<accession>A0A6C0D0N7</accession>
<evidence type="ECO:0000313" key="1">
    <source>
        <dbReference type="EMBL" id="QHT10023.1"/>
    </source>
</evidence>
<name>A0A6C0D0N7_9ZZZZ</name>
<proteinExistence type="predicted"/>
<dbReference type="AlphaFoldDB" id="A0A6C0D0N7"/>
<dbReference type="EMBL" id="MN739518">
    <property type="protein sequence ID" value="QHT10023.1"/>
    <property type="molecule type" value="Genomic_DNA"/>
</dbReference>
<protein>
    <submittedName>
        <fullName evidence="1">Uncharacterized protein</fullName>
    </submittedName>
</protein>
<reference evidence="1" key="1">
    <citation type="journal article" date="2020" name="Nature">
        <title>Giant virus diversity and host interactions through global metagenomics.</title>
        <authorList>
            <person name="Schulz F."/>
            <person name="Roux S."/>
            <person name="Paez-Espino D."/>
            <person name="Jungbluth S."/>
            <person name="Walsh D.A."/>
            <person name="Denef V.J."/>
            <person name="McMahon K.D."/>
            <person name="Konstantinidis K.T."/>
            <person name="Eloe-Fadrosh E.A."/>
            <person name="Kyrpides N.C."/>
            <person name="Woyke T."/>
        </authorList>
    </citation>
    <scope>NUCLEOTIDE SEQUENCE</scope>
    <source>
        <strain evidence="1">GVMAG-M-3300023174-104</strain>
    </source>
</reference>